<dbReference type="Proteomes" id="UP000663838">
    <property type="component" value="Unassembled WGS sequence"/>
</dbReference>
<dbReference type="InterPro" id="IPR013762">
    <property type="entry name" value="Integrase-like_cat_sf"/>
</dbReference>
<dbReference type="Gene3D" id="1.10.443.10">
    <property type="entry name" value="Intergrase catalytic core"/>
    <property type="match status" value="1"/>
</dbReference>
<evidence type="ECO:0000313" key="3">
    <source>
        <dbReference type="EMBL" id="CAF4820760.1"/>
    </source>
</evidence>
<organism evidence="2 4">
    <name type="scientific">Rotaria socialis</name>
    <dbReference type="NCBI Taxonomy" id="392032"/>
    <lineage>
        <taxon>Eukaryota</taxon>
        <taxon>Metazoa</taxon>
        <taxon>Spiralia</taxon>
        <taxon>Gnathifera</taxon>
        <taxon>Rotifera</taxon>
        <taxon>Eurotatoria</taxon>
        <taxon>Bdelloidea</taxon>
        <taxon>Philodinida</taxon>
        <taxon>Philodinidae</taxon>
        <taxon>Rotaria</taxon>
    </lineage>
</organism>
<evidence type="ECO:0000313" key="4">
    <source>
        <dbReference type="Proteomes" id="UP000663865"/>
    </source>
</evidence>
<dbReference type="PANTHER" id="PTHR35617">
    <property type="entry name" value="PHAGE_INTEGRASE DOMAIN-CONTAINING PROTEIN"/>
    <property type="match status" value="1"/>
</dbReference>
<dbReference type="GO" id="GO:0015074">
    <property type="term" value="P:DNA integration"/>
    <property type="evidence" value="ECO:0007669"/>
    <property type="project" value="InterPro"/>
</dbReference>
<dbReference type="SUPFAM" id="SSF56349">
    <property type="entry name" value="DNA breaking-rejoining enzymes"/>
    <property type="match status" value="1"/>
</dbReference>
<dbReference type="PANTHER" id="PTHR35617:SF3">
    <property type="entry name" value="CORE-BINDING (CB) DOMAIN-CONTAINING PROTEIN"/>
    <property type="match status" value="1"/>
</dbReference>
<gene>
    <name evidence="2" type="ORF">KIK155_LOCUS28846</name>
    <name evidence="3" type="ORF">TOA249_LOCUS24568</name>
</gene>
<dbReference type="GO" id="GO:0006310">
    <property type="term" value="P:DNA recombination"/>
    <property type="evidence" value="ECO:0007669"/>
    <property type="project" value="UniProtKB-KW"/>
</dbReference>
<keyword evidence="1" id="KW-0233">DNA recombination</keyword>
<evidence type="ECO:0000313" key="2">
    <source>
        <dbReference type="EMBL" id="CAF3735913.1"/>
    </source>
</evidence>
<evidence type="ECO:0008006" key="5">
    <source>
        <dbReference type="Google" id="ProtNLM"/>
    </source>
</evidence>
<dbReference type="AlphaFoldDB" id="A0A818XD80"/>
<sequence length="539" mass="60092">MVSSVETQTCSSVFRQFDSGELPKTSGLLKVSPSSLSGKPSLGILCHPEDSAVSGIYSGPVKRKGRLSFQSKTSSDGMVPREGDFSVDPSKIWPSTGRLMRVGTKCATKGIRHSVSLQKGCWAEYPACRLVQVEAEIHLPSDKTYSSSPPITSVTSQVCNFGGSFLAQPRLVPSLKEAFSQTDKVVQVQVKPMGKREAGVPTQPKILGPSRVVFLLKTLQKSLPLEAATILAYKSSSSTLARYQSHWKRFVTFAGGRQVATPVVLDYFMSLFSQGLEVRTILVHKSALMDPLFYGFNLNLNDKIYSDFLKGLKTKRPLKKMLPPSWEVGVVLAFLKSPRFRDNESIDVASLLLKTLFLVGLATGSRISEISALRRDILHCKFWPNKDGVELCTKADFRYKSERFLKKAPILVIPSLKKVGNKVNPLCPVDALRVWLDRTKSWINPEDKIWMNAATKLPANSRLLGLRFKALIRISHNDERHANFHELRKIATSLAFDQGLSLKDLRARANWRGDSVFFKHYYSPQSVKQICIAMGKRLN</sequence>
<dbReference type="InterPro" id="IPR011010">
    <property type="entry name" value="DNA_brk_join_enz"/>
</dbReference>
<dbReference type="EMBL" id="CAJNYV010005298">
    <property type="protein sequence ID" value="CAF3735913.1"/>
    <property type="molecule type" value="Genomic_DNA"/>
</dbReference>
<proteinExistence type="predicted"/>
<comment type="caution">
    <text evidence="2">The sequence shown here is derived from an EMBL/GenBank/DDBJ whole genome shotgun (WGS) entry which is preliminary data.</text>
</comment>
<reference evidence="2" key="1">
    <citation type="submission" date="2021-02" db="EMBL/GenBank/DDBJ databases">
        <authorList>
            <person name="Nowell W R."/>
        </authorList>
    </citation>
    <scope>NUCLEOTIDE SEQUENCE</scope>
</reference>
<name>A0A818XD80_9BILA</name>
<dbReference type="Proteomes" id="UP000663865">
    <property type="component" value="Unassembled WGS sequence"/>
</dbReference>
<dbReference type="GO" id="GO:0003677">
    <property type="term" value="F:DNA binding"/>
    <property type="evidence" value="ECO:0007669"/>
    <property type="project" value="InterPro"/>
</dbReference>
<accession>A0A818XD80</accession>
<evidence type="ECO:0000256" key="1">
    <source>
        <dbReference type="ARBA" id="ARBA00023172"/>
    </source>
</evidence>
<protein>
    <recommendedName>
        <fullName evidence="5">Tyr recombinase domain-containing protein</fullName>
    </recommendedName>
</protein>
<dbReference type="EMBL" id="CAJOBS010002525">
    <property type="protein sequence ID" value="CAF4820760.1"/>
    <property type="molecule type" value="Genomic_DNA"/>
</dbReference>